<comment type="subcellular location">
    <subcellularLocation>
        <location evidence="10">Cell membrane</location>
        <topology evidence="10">Peripheral membrane protein</topology>
    </subcellularLocation>
    <subcellularLocation>
        <location evidence="2">Endomembrane system</location>
        <topology evidence="2">Peripheral membrane protein</topology>
    </subcellularLocation>
</comment>
<name>A0A511BQK2_9PROT</name>
<evidence type="ECO:0000259" key="13">
    <source>
        <dbReference type="Pfam" id="PF02823"/>
    </source>
</evidence>
<dbReference type="AlphaFoldDB" id="A0A511BQK2"/>
<evidence type="ECO:0000256" key="7">
    <source>
        <dbReference type="ARBA" id="ARBA00023136"/>
    </source>
</evidence>
<dbReference type="GO" id="GO:0005886">
    <property type="term" value="C:plasma membrane"/>
    <property type="evidence" value="ECO:0007669"/>
    <property type="project" value="UniProtKB-SubCell"/>
</dbReference>
<dbReference type="RefSeq" id="WP_147093720.1">
    <property type="nucleotide sequence ID" value="NZ_BJVC01000004.1"/>
</dbReference>
<dbReference type="InterPro" id="IPR001469">
    <property type="entry name" value="ATP_synth_F1_dsu/esu"/>
</dbReference>
<gene>
    <name evidence="10 14" type="primary">atpC</name>
    <name evidence="14" type="ORF">SSA02_17900</name>
</gene>
<evidence type="ECO:0000256" key="12">
    <source>
        <dbReference type="SAM" id="Coils"/>
    </source>
</evidence>
<dbReference type="NCBIfam" id="TIGR01216">
    <property type="entry name" value="ATP_synt_epsi"/>
    <property type="match status" value="1"/>
</dbReference>
<dbReference type="PANTHER" id="PTHR13822:SF10">
    <property type="entry name" value="ATP SYNTHASE EPSILON CHAIN, CHLOROPLASTIC"/>
    <property type="match status" value="1"/>
</dbReference>
<feature type="coiled-coil region" evidence="12">
    <location>
        <begin position="83"/>
        <end position="135"/>
    </location>
</feature>
<dbReference type="InterPro" id="IPR036771">
    <property type="entry name" value="ATPsynth_dsu/esu_N"/>
</dbReference>
<accession>A0A511BQK2</accession>
<dbReference type="GO" id="GO:0012505">
    <property type="term" value="C:endomembrane system"/>
    <property type="evidence" value="ECO:0007669"/>
    <property type="project" value="UniProtKB-SubCell"/>
</dbReference>
<evidence type="ECO:0000256" key="6">
    <source>
        <dbReference type="ARBA" id="ARBA00023065"/>
    </source>
</evidence>
<dbReference type="Gene3D" id="2.60.15.10">
    <property type="entry name" value="F0F1 ATP synthase delta/epsilon subunit, N-terminal"/>
    <property type="match status" value="1"/>
</dbReference>
<dbReference type="OrthoDB" id="9799969at2"/>
<proteinExistence type="inferred from homology"/>
<comment type="function">
    <text evidence="1 10">Produces ATP from ADP in the presence of a proton gradient across the membrane.</text>
</comment>
<evidence type="ECO:0000256" key="8">
    <source>
        <dbReference type="ARBA" id="ARBA00023196"/>
    </source>
</evidence>
<keyword evidence="7 10" id="KW-0472">Membrane</keyword>
<comment type="caution">
    <text evidence="14">The sequence shown here is derived from an EMBL/GenBank/DDBJ whole genome shotgun (WGS) entry which is preliminary data.</text>
</comment>
<keyword evidence="9 10" id="KW-0066">ATP synthesis</keyword>
<evidence type="ECO:0000313" key="15">
    <source>
        <dbReference type="Proteomes" id="UP000321405"/>
    </source>
</evidence>
<dbReference type="SUPFAM" id="SSF51344">
    <property type="entry name" value="Epsilon subunit of F1F0-ATP synthase N-terminal domain"/>
    <property type="match status" value="1"/>
</dbReference>
<dbReference type="HAMAP" id="MF_00530">
    <property type="entry name" value="ATP_synth_epsil_bac"/>
    <property type="match status" value="1"/>
</dbReference>
<evidence type="ECO:0000256" key="11">
    <source>
        <dbReference type="RuleBase" id="RU003656"/>
    </source>
</evidence>
<evidence type="ECO:0000256" key="2">
    <source>
        <dbReference type="ARBA" id="ARBA00004184"/>
    </source>
</evidence>
<keyword evidence="12" id="KW-0175">Coiled coil</keyword>
<feature type="domain" description="ATP synthase F1 complex delta/epsilon subunit N-terminal" evidence="13">
    <location>
        <begin position="4"/>
        <end position="82"/>
    </location>
</feature>
<reference evidence="14 15" key="1">
    <citation type="submission" date="2019-07" db="EMBL/GenBank/DDBJ databases">
        <title>Whole genome shotgun sequence of Swaminathania salitolerans NBRC 104436.</title>
        <authorList>
            <person name="Hosoyama A."/>
            <person name="Uohara A."/>
            <person name="Ohji S."/>
            <person name="Ichikawa N."/>
        </authorList>
    </citation>
    <scope>NUCLEOTIDE SEQUENCE [LARGE SCALE GENOMIC DNA]</scope>
    <source>
        <strain evidence="14 15">NBRC 104436</strain>
    </source>
</reference>
<dbReference type="Pfam" id="PF02823">
    <property type="entry name" value="ATP-synt_DE_N"/>
    <property type="match status" value="1"/>
</dbReference>
<dbReference type="GO" id="GO:0045259">
    <property type="term" value="C:proton-transporting ATP synthase complex"/>
    <property type="evidence" value="ECO:0007669"/>
    <property type="project" value="UniProtKB-KW"/>
</dbReference>
<keyword evidence="6 10" id="KW-0406">Ion transport</keyword>
<dbReference type="PANTHER" id="PTHR13822">
    <property type="entry name" value="ATP SYNTHASE DELTA/EPSILON CHAIN"/>
    <property type="match status" value="1"/>
</dbReference>
<evidence type="ECO:0000256" key="4">
    <source>
        <dbReference type="ARBA" id="ARBA00022448"/>
    </source>
</evidence>
<evidence type="ECO:0000256" key="1">
    <source>
        <dbReference type="ARBA" id="ARBA00003543"/>
    </source>
</evidence>
<evidence type="ECO:0000313" key="14">
    <source>
        <dbReference type="EMBL" id="GEL02627.1"/>
    </source>
</evidence>
<keyword evidence="10" id="KW-1003">Cell membrane</keyword>
<evidence type="ECO:0000256" key="9">
    <source>
        <dbReference type="ARBA" id="ARBA00023310"/>
    </source>
</evidence>
<dbReference type="GO" id="GO:0046933">
    <property type="term" value="F:proton-transporting ATP synthase activity, rotational mechanism"/>
    <property type="evidence" value="ECO:0007669"/>
    <property type="project" value="UniProtKB-UniRule"/>
</dbReference>
<evidence type="ECO:0000256" key="3">
    <source>
        <dbReference type="ARBA" id="ARBA00005712"/>
    </source>
</evidence>
<evidence type="ECO:0000256" key="10">
    <source>
        <dbReference type="HAMAP-Rule" id="MF_00530"/>
    </source>
</evidence>
<comment type="subunit">
    <text evidence="10 11">F-type ATPases have 2 components, CF(1) - the catalytic core - and CF(0) - the membrane proton channel. CF(1) has five subunits: alpha(3), beta(3), gamma(1), delta(1), epsilon(1). CF(0) has three main subunits: a, b and c.</text>
</comment>
<dbReference type="EMBL" id="BJVC01000004">
    <property type="protein sequence ID" value="GEL02627.1"/>
    <property type="molecule type" value="Genomic_DNA"/>
</dbReference>
<keyword evidence="8 10" id="KW-0139">CF(1)</keyword>
<keyword evidence="15" id="KW-1185">Reference proteome</keyword>
<organism evidence="14 15">
    <name type="scientific">Swaminathania salitolerans</name>
    <dbReference type="NCBI Taxonomy" id="182838"/>
    <lineage>
        <taxon>Bacteria</taxon>
        <taxon>Pseudomonadati</taxon>
        <taxon>Pseudomonadota</taxon>
        <taxon>Alphaproteobacteria</taxon>
        <taxon>Acetobacterales</taxon>
        <taxon>Acetobacteraceae</taxon>
        <taxon>Swaminathania</taxon>
    </lineage>
</organism>
<dbReference type="GO" id="GO:0005524">
    <property type="term" value="F:ATP binding"/>
    <property type="evidence" value="ECO:0007669"/>
    <property type="project" value="UniProtKB-UniRule"/>
</dbReference>
<dbReference type="CDD" id="cd12152">
    <property type="entry name" value="F1-ATPase_delta"/>
    <property type="match status" value="1"/>
</dbReference>
<sequence>MPVQVEIISPEKLLFRKEVEMAVLPGEDGDIAAMPDHAPIMLLLRGGVVSLYENGQVTERFFVSGGFADITSQRCTILADEALPVTEIVLSEAQERLERLETQFTNVAADDISHQDSLSRRIQSARAEIEAAEISHPTH</sequence>
<comment type="similarity">
    <text evidence="3 10 11">Belongs to the ATPase epsilon chain family.</text>
</comment>
<keyword evidence="5 10" id="KW-0375">Hydrogen ion transport</keyword>
<dbReference type="Proteomes" id="UP000321405">
    <property type="component" value="Unassembled WGS sequence"/>
</dbReference>
<dbReference type="InterPro" id="IPR020546">
    <property type="entry name" value="ATP_synth_F1_dsu/esu_N"/>
</dbReference>
<protein>
    <recommendedName>
        <fullName evidence="10">ATP synthase epsilon chain</fullName>
    </recommendedName>
    <alternativeName>
        <fullName evidence="10">ATP synthase F1 sector epsilon subunit</fullName>
    </alternativeName>
    <alternativeName>
        <fullName evidence="10">F-ATPase epsilon subunit</fullName>
    </alternativeName>
</protein>
<evidence type="ECO:0000256" key="5">
    <source>
        <dbReference type="ARBA" id="ARBA00022781"/>
    </source>
</evidence>
<keyword evidence="4 10" id="KW-0813">Transport</keyword>